<dbReference type="PANTHER" id="PTHR35936:SF19">
    <property type="entry name" value="AMINO-ACID-BINDING PROTEIN YXEM-RELATED"/>
    <property type="match status" value="1"/>
</dbReference>
<dbReference type="PANTHER" id="PTHR35936">
    <property type="entry name" value="MEMBRANE-BOUND LYTIC MUREIN TRANSGLYCOSYLASE F"/>
    <property type="match status" value="1"/>
</dbReference>
<gene>
    <name evidence="3" type="ORF">RS694_00800</name>
</gene>
<dbReference type="Proteomes" id="UP000186110">
    <property type="component" value="Chromosome"/>
</dbReference>
<evidence type="ECO:0000313" key="3">
    <source>
        <dbReference type="EMBL" id="APW41224.1"/>
    </source>
</evidence>
<dbReference type="InterPro" id="IPR001638">
    <property type="entry name" value="Solute-binding_3/MltF_N"/>
</dbReference>
<dbReference type="KEGG" id="rsb:RS694_00800"/>
<dbReference type="EMBL" id="CP019239">
    <property type="protein sequence ID" value="APW41224.1"/>
    <property type="molecule type" value="Genomic_DNA"/>
</dbReference>
<protein>
    <recommendedName>
        <fullName evidence="2">Solute-binding protein family 3/N-terminal domain-containing protein</fullName>
    </recommendedName>
</protein>
<reference evidence="3 4" key="1">
    <citation type="submission" date="2017-01" db="EMBL/GenBank/DDBJ databases">
        <authorList>
            <person name="Mah S.A."/>
            <person name="Swanson W.J."/>
            <person name="Moy G.W."/>
            <person name="Vacquier V.D."/>
        </authorList>
    </citation>
    <scope>NUCLEOTIDE SEQUENCE [LARGE SCALE GENOMIC DNA]</scope>
    <source>
        <strain evidence="3 4">DSM 22694</strain>
    </source>
</reference>
<dbReference type="SUPFAM" id="SSF53850">
    <property type="entry name" value="Periplasmic binding protein-like II"/>
    <property type="match status" value="1"/>
</dbReference>
<organism evidence="3 4">
    <name type="scientific">Rhodoferax saidenbachensis</name>
    <dbReference type="NCBI Taxonomy" id="1484693"/>
    <lineage>
        <taxon>Bacteria</taxon>
        <taxon>Pseudomonadati</taxon>
        <taxon>Pseudomonadota</taxon>
        <taxon>Betaproteobacteria</taxon>
        <taxon>Burkholderiales</taxon>
        <taxon>Comamonadaceae</taxon>
        <taxon>Rhodoferax</taxon>
    </lineage>
</organism>
<keyword evidence="4" id="KW-1185">Reference proteome</keyword>
<dbReference type="STRING" id="1484693.RS694_00800"/>
<feature type="domain" description="Solute-binding protein family 3/N-terminal" evidence="2">
    <location>
        <begin position="27"/>
        <end position="259"/>
    </location>
</feature>
<keyword evidence="1" id="KW-0732">Signal</keyword>
<evidence type="ECO:0000256" key="1">
    <source>
        <dbReference type="ARBA" id="ARBA00022729"/>
    </source>
</evidence>
<dbReference type="Pfam" id="PF00497">
    <property type="entry name" value="SBP_bac_3"/>
    <property type="match status" value="1"/>
</dbReference>
<dbReference type="SMART" id="SM00062">
    <property type="entry name" value="PBPb"/>
    <property type="match status" value="1"/>
</dbReference>
<name>A0A1P8K5C8_9BURK</name>
<accession>A0A1P8K5C8</accession>
<proteinExistence type="predicted"/>
<dbReference type="Gene3D" id="3.40.190.10">
    <property type="entry name" value="Periplasmic binding protein-like II"/>
    <property type="match status" value="2"/>
</dbReference>
<sequence length="260" mass="29126">MLLKRLRPVIAGFFLALSVGNLHPQNALKVECYESMPRYYLDEDGKVRGLGVDLIQYVNSKSQYKLVYPETVIPLARVESHLSDGYINAIFGLGKTDVRQKNMIVGESLFDQNLMAVVRLDDKVDFKTLKDLVALGDQGIVLAVRVSSMTEQLKKIPGLKVDDGAYSYEQTLRKLLASRGRIAIYNDINAGFIVKNSEFSGKVKILSLDLSQEPQALQALPQHVMFSKTTDRAAIDEINRVIATGKKNGDIKKILDKYRF</sequence>
<evidence type="ECO:0000259" key="2">
    <source>
        <dbReference type="SMART" id="SM00062"/>
    </source>
</evidence>
<dbReference type="AlphaFoldDB" id="A0A1P8K5C8"/>
<dbReference type="RefSeq" id="WP_029708000.1">
    <property type="nucleotide sequence ID" value="NZ_CP019239.1"/>
</dbReference>
<evidence type="ECO:0000313" key="4">
    <source>
        <dbReference type="Proteomes" id="UP000186110"/>
    </source>
</evidence>